<dbReference type="GeneID" id="92180854"/>
<name>A0AAW0YYX2_9TREE</name>
<evidence type="ECO:0000256" key="1">
    <source>
        <dbReference type="SAM" id="MobiDB-lite"/>
    </source>
</evidence>
<accession>A0AAW0YYX2</accession>
<evidence type="ECO:0000313" key="2">
    <source>
        <dbReference type="EMBL" id="KAK8854857.1"/>
    </source>
</evidence>
<dbReference type="KEGG" id="kne:92180854"/>
<gene>
    <name evidence="2" type="ORF">IAR55_003596</name>
</gene>
<feature type="region of interest" description="Disordered" evidence="1">
    <location>
        <begin position="367"/>
        <end position="432"/>
    </location>
</feature>
<dbReference type="EMBL" id="JBCAWK010000006">
    <property type="protein sequence ID" value="KAK8854857.1"/>
    <property type="molecule type" value="Genomic_DNA"/>
</dbReference>
<feature type="region of interest" description="Disordered" evidence="1">
    <location>
        <begin position="27"/>
        <end position="52"/>
    </location>
</feature>
<feature type="region of interest" description="Disordered" evidence="1">
    <location>
        <begin position="142"/>
        <end position="252"/>
    </location>
</feature>
<evidence type="ECO:0000313" key="3">
    <source>
        <dbReference type="Proteomes" id="UP001388673"/>
    </source>
</evidence>
<proteinExistence type="predicted"/>
<comment type="caution">
    <text evidence="2">The sequence shown here is derived from an EMBL/GenBank/DDBJ whole genome shotgun (WGS) entry which is preliminary data.</text>
</comment>
<feature type="region of interest" description="Disordered" evidence="1">
    <location>
        <begin position="67"/>
        <end position="104"/>
    </location>
</feature>
<dbReference type="RefSeq" id="XP_066803095.1">
    <property type="nucleotide sequence ID" value="XM_066946703.1"/>
</dbReference>
<protein>
    <submittedName>
        <fullName evidence="2">Uncharacterized protein</fullName>
    </submittedName>
</protein>
<keyword evidence="3" id="KW-1185">Reference proteome</keyword>
<dbReference type="AlphaFoldDB" id="A0AAW0YYX2"/>
<organism evidence="2 3">
    <name type="scientific">Kwoniella newhampshirensis</name>
    <dbReference type="NCBI Taxonomy" id="1651941"/>
    <lineage>
        <taxon>Eukaryota</taxon>
        <taxon>Fungi</taxon>
        <taxon>Dikarya</taxon>
        <taxon>Basidiomycota</taxon>
        <taxon>Agaricomycotina</taxon>
        <taxon>Tremellomycetes</taxon>
        <taxon>Tremellales</taxon>
        <taxon>Cryptococcaceae</taxon>
        <taxon>Kwoniella</taxon>
    </lineage>
</organism>
<sequence>MEFIPSSATAQDKPKNIYPCLATITINSPSSEPRNTRRLSTGSFGSDGGGAEGNALQRVISGGRRKSSFGPIAVDSNAPGGGAMGSGRRRSFGIGTGGGGVGEDEGKGIEGKWYWRVQAGVTDTHLVVLPLTDPANPVLTTPPAPLSHAMPSHSTHAAAGTRTEGGGSAGTSEEDTGMVAKMKNLFRRTSTTNTNTNTNTSGNPSIRDTIVTQEDNSSSAFGTAHTATSGSKEEKVIDQTPRGEMLPSAKGNAIGATNVNSNAELGWPGMIQGEKLGGILVSLHGVEKGKVTLGGGKKGEGSWVTVPITSHFSNLVHPMLESVGFNKHDNFPKSGTIKFEFDKEWIGAKGEAELLHHYITKALESLPSQPSHAERSPPQPTNFQLGGGNFPQQTFADDDNAAAGAGDRPIFVEDVAPEDSVTSSRSGKVGGE</sequence>
<dbReference type="Proteomes" id="UP001388673">
    <property type="component" value="Unassembled WGS sequence"/>
</dbReference>
<feature type="compositionally biased region" description="Low complexity" evidence="1">
    <location>
        <begin position="189"/>
        <end position="201"/>
    </location>
</feature>
<reference evidence="2 3" key="1">
    <citation type="journal article" date="2024" name="bioRxiv">
        <title>Comparative genomics of Cryptococcus and Kwoniella reveals pathogenesis evolution and contrasting karyotype dynamics via intercentromeric recombination or chromosome fusion.</title>
        <authorList>
            <person name="Coelho M.A."/>
            <person name="David-Palma M."/>
            <person name="Shea T."/>
            <person name="Bowers K."/>
            <person name="McGinley-Smith S."/>
            <person name="Mohammad A.W."/>
            <person name="Gnirke A."/>
            <person name="Yurkov A.M."/>
            <person name="Nowrousian M."/>
            <person name="Sun S."/>
            <person name="Cuomo C.A."/>
            <person name="Heitman J."/>
        </authorList>
    </citation>
    <scope>NUCLEOTIDE SEQUENCE [LARGE SCALE GENOMIC DNA]</scope>
    <source>
        <strain evidence="2 3">CBS 13917</strain>
    </source>
</reference>
<feature type="compositionally biased region" description="Polar residues" evidence="1">
    <location>
        <begin position="202"/>
        <end position="230"/>
    </location>
</feature>